<dbReference type="Proteomes" id="UP000030748">
    <property type="component" value="Unassembled WGS sequence"/>
</dbReference>
<dbReference type="SMART" id="SM00499">
    <property type="entry name" value="AAI"/>
    <property type="match status" value="1"/>
</dbReference>
<keyword evidence="3" id="KW-1003">Cell membrane</keyword>
<dbReference type="EMBL" id="KI630767">
    <property type="protein sequence ID" value="EYU33443.1"/>
    <property type="molecule type" value="Genomic_DNA"/>
</dbReference>
<comment type="subcellular location">
    <subcellularLocation>
        <location evidence="1">Cell membrane</location>
        <topology evidence="1">Lipid-anchor</topology>
        <topology evidence="1">GPI-anchor</topology>
    </subcellularLocation>
</comment>
<dbReference type="PhylomeDB" id="A0A022R1I5"/>
<dbReference type="InterPro" id="IPR016140">
    <property type="entry name" value="Bifunc_inhib/LTP/seed_store"/>
</dbReference>
<feature type="chain" id="PRO_5001504692" description="Bifunctional inhibitor/plant lipid transfer protein/seed storage helical domain-containing protein" evidence="10">
    <location>
        <begin position="21"/>
        <end position="190"/>
    </location>
</feature>
<keyword evidence="4" id="KW-0472">Membrane</keyword>
<accession>A0A022R1I5</accession>
<dbReference type="GO" id="GO:0098552">
    <property type="term" value="C:side of membrane"/>
    <property type="evidence" value="ECO:0007669"/>
    <property type="project" value="UniProtKB-KW"/>
</dbReference>
<dbReference type="Pfam" id="PF14368">
    <property type="entry name" value="LTP_2"/>
    <property type="match status" value="1"/>
</dbReference>
<feature type="region of interest" description="Disordered" evidence="9">
    <location>
        <begin position="134"/>
        <end position="153"/>
    </location>
</feature>
<evidence type="ECO:0000256" key="3">
    <source>
        <dbReference type="ARBA" id="ARBA00022475"/>
    </source>
</evidence>
<dbReference type="STRING" id="4155.A0A022R1I5"/>
<evidence type="ECO:0000256" key="1">
    <source>
        <dbReference type="ARBA" id="ARBA00004609"/>
    </source>
</evidence>
<evidence type="ECO:0000256" key="2">
    <source>
        <dbReference type="ARBA" id="ARBA00009748"/>
    </source>
</evidence>
<evidence type="ECO:0000256" key="6">
    <source>
        <dbReference type="ARBA" id="ARBA00023157"/>
    </source>
</evidence>
<dbReference type="SUPFAM" id="SSF47699">
    <property type="entry name" value="Bifunctional inhibitor/lipid-transfer protein/seed storage 2S albumin"/>
    <property type="match status" value="1"/>
</dbReference>
<name>A0A022R1I5_ERYGU</name>
<dbReference type="Gene3D" id="1.10.110.10">
    <property type="entry name" value="Plant lipid-transfer and hydrophobic proteins"/>
    <property type="match status" value="1"/>
</dbReference>
<keyword evidence="4" id="KW-0336">GPI-anchor</keyword>
<protein>
    <recommendedName>
        <fullName evidence="11">Bifunctional inhibitor/plant lipid transfer protein/seed storage helical domain-containing protein</fullName>
    </recommendedName>
</protein>
<comment type="similarity">
    <text evidence="2">Belongs to the plant LTP family.</text>
</comment>
<gene>
    <name evidence="12" type="ORF">MIMGU_mgv1a014418mg</name>
</gene>
<feature type="domain" description="Bifunctional inhibitor/plant lipid transfer protein/seed storage helical" evidence="11">
    <location>
        <begin position="28"/>
        <end position="110"/>
    </location>
</feature>
<organism evidence="12 13">
    <name type="scientific">Erythranthe guttata</name>
    <name type="common">Yellow monkey flower</name>
    <name type="synonym">Mimulus guttatus</name>
    <dbReference type="NCBI Taxonomy" id="4155"/>
    <lineage>
        <taxon>Eukaryota</taxon>
        <taxon>Viridiplantae</taxon>
        <taxon>Streptophyta</taxon>
        <taxon>Embryophyta</taxon>
        <taxon>Tracheophyta</taxon>
        <taxon>Spermatophyta</taxon>
        <taxon>Magnoliopsida</taxon>
        <taxon>eudicotyledons</taxon>
        <taxon>Gunneridae</taxon>
        <taxon>Pentapetalae</taxon>
        <taxon>asterids</taxon>
        <taxon>lamiids</taxon>
        <taxon>Lamiales</taxon>
        <taxon>Phrymaceae</taxon>
        <taxon>Erythranthe</taxon>
    </lineage>
</organism>
<dbReference type="CDD" id="cd00010">
    <property type="entry name" value="AAI_LTSS"/>
    <property type="match status" value="1"/>
</dbReference>
<evidence type="ECO:0000313" key="13">
    <source>
        <dbReference type="Proteomes" id="UP000030748"/>
    </source>
</evidence>
<dbReference type="InterPro" id="IPR036312">
    <property type="entry name" value="Bifun_inhib/LTP/seed_sf"/>
</dbReference>
<evidence type="ECO:0000256" key="4">
    <source>
        <dbReference type="ARBA" id="ARBA00022622"/>
    </source>
</evidence>
<evidence type="ECO:0000313" key="12">
    <source>
        <dbReference type="EMBL" id="EYU33443.1"/>
    </source>
</evidence>
<keyword evidence="8" id="KW-0449">Lipoprotein</keyword>
<feature type="signal peptide" evidence="10">
    <location>
        <begin position="1"/>
        <end position="20"/>
    </location>
</feature>
<keyword evidence="5 10" id="KW-0732">Signal</keyword>
<evidence type="ECO:0000256" key="9">
    <source>
        <dbReference type="SAM" id="MobiDB-lite"/>
    </source>
</evidence>
<dbReference type="OMA" id="WCAVAVV"/>
<evidence type="ECO:0000259" key="11">
    <source>
        <dbReference type="SMART" id="SM00499"/>
    </source>
</evidence>
<evidence type="ECO:0000256" key="10">
    <source>
        <dbReference type="SAM" id="SignalP"/>
    </source>
</evidence>
<dbReference type="InterPro" id="IPR043325">
    <property type="entry name" value="LTSS"/>
</dbReference>
<dbReference type="AlphaFoldDB" id="A0A022R1I5"/>
<evidence type="ECO:0000256" key="7">
    <source>
        <dbReference type="ARBA" id="ARBA00023180"/>
    </source>
</evidence>
<dbReference type="KEGG" id="egt:105962378"/>
<proteinExistence type="inferred from homology"/>
<dbReference type="GO" id="GO:0005886">
    <property type="term" value="C:plasma membrane"/>
    <property type="evidence" value="ECO:0007669"/>
    <property type="project" value="UniProtKB-SubCell"/>
</dbReference>
<keyword evidence="13" id="KW-1185">Reference proteome</keyword>
<keyword evidence="6" id="KW-1015">Disulfide bond</keyword>
<sequence>MEKKIAVALLLCFAVAAAAAEDSLAVKCSSEFTKVTPCLPFVTAKAAAPSKDCCSSVEDLKESDPACLCYIIQQIHNGTNAAVKSMGVQESRLLQLPSSCKLANASVAECPKLLHLPPNSSDAAIFTNNSSTTATTPVATPATPSSTSTGDGFRHKPQLTAVPIITLVIALFFHAFPTGGSSILEGSIGF</sequence>
<keyword evidence="7" id="KW-0325">Glycoprotein</keyword>
<evidence type="ECO:0000256" key="5">
    <source>
        <dbReference type="ARBA" id="ARBA00022729"/>
    </source>
</evidence>
<reference evidence="12 13" key="1">
    <citation type="journal article" date="2013" name="Proc. Natl. Acad. Sci. U.S.A.">
        <title>Fine-scale variation in meiotic recombination in Mimulus inferred from population shotgun sequencing.</title>
        <authorList>
            <person name="Hellsten U."/>
            <person name="Wright K.M."/>
            <person name="Jenkins J."/>
            <person name="Shu S."/>
            <person name="Yuan Y."/>
            <person name="Wessler S.R."/>
            <person name="Schmutz J."/>
            <person name="Willis J.H."/>
            <person name="Rokhsar D.S."/>
        </authorList>
    </citation>
    <scope>NUCLEOTIDE SEQUENCE [LARGE SCALE GENOMIC DNA]</scope>
    <source>
        <strain evidence="13">cv. DUN x IM62</strain>
    </source>
</reference>
<dbReference type="eggNOG" id="ENOG502S13V">
    <property type="taxonomic scope" value="Eukaryota"/>
</dbReference>
<dbReference type="PANTHER" id="PTHR33044">
    <property type="entry name" value="BIFUNCTIONAL INHIBITOR/LIPID-TRANSFER PROTEIN/SEED STORAGE 2S ALBUMIN SUPERFAMILY PROTEIN-RELATED"/>
    <property type="match status" value="1"/>
</dbReference>
<feature type="compositionally biased region" description="Low complexity" evidence="9">
    <location>
        <begin position="134"/>
        <end position="149"/>
    </location>
</feature>
<evidence type="ECO:0000256" key="8">
    <source>
        <dbReference type="ARBA" id="ARBA00023288"/>
    </source>
</evidence>
<dbReference type="OrthoDB" id="1882492at2759"/>